<dbReference type="Proteomes" id="UP000827549">
    <property type="component" value="Chromosome 5"/>
</dbReference>
<accession>A0AAF1BSL5</accession>
<name>A0AAF1BSL5_9TREE</name>
<organism evidence="1 2">
    <name type="scientific">Vanrija pseudolonga</name>
    <dbReference type="NCBI Taxonomy" id="143232"/>
    <lineage>
        <taxon>Eukaryota</taxon>
        <taxon>Fungi</taxon>
        <taxon>Dikarya</taxon>
        <taxon>Basidiomycota</taxon>
        <taxon>Agaricomycotina</taxon>
        <taxon>Tremellomycetes</taxon>
        <taxon>Trichosporonales</taxon>
        <taxon>Trichosporonaceae</taxon>
        <taxon>Vanrija</taxon>
    </lineage>
</organism>
<sequence>MDARPPRPAGPRALNPLSDDIVLSQLSVPLLYGSTGIVDTNAVFDFKEVPLIDLSCLPPGERPGIPSQVHIIDFKPQWVTDLSSDNLMTVANNLLRPKWPMLTGTVPERRQAPR</sequence>
<dbReference type="EMBL" id="CP086718">
    <property type="protein sequence ID" value="WOO83653.1"/>
    <property type="molecule type" value="Genomic_DNA"/>
</dbReference>
<protein>
    <submittedName>
        <fullName evidence="1">Uncharacterized protein</fullName>
    </submittedName>
</protein>
<evidence type="ECO:0000313" key="1">
    <source>
        <dbReference type="EMBL" id="WOO83653.1"/>
    </source>
</evidence>
<reference evidence="1" key="1">
    <citation type="submission" date="2023-10" db="EMBL/GenBank/DDBJ databases">
        <authorList>
            <person name="Noh H."/>
        </authorList>
    </citation>
    <scope>NUCLEOTIDE SEQUENCE</scope>
    <source>
        <strain evidence="1">DUCC4014</strain>
    </source>
</reference>
<evidence type="ECO:0000313" key="2">
    <source>
        <dbReference type="Proteomes" id="UP000827549"/>
    </source>
</evidence>
<keyword evidence="2" id="KW-1185">Reference proteome</keyword>
<proteinExistence type="predicted"/>
<dbReference type="RefSeq" id="XP_062629679.1">
    <property type="nucleotide sequence ID" value="XM_062773695.1"/>
</dbReference>
<gene>
    <name evidence="1" type="ORF">LOC62_05G007173</name>
</gene>
<dbReference type="AlphaFoldDB" id="A0AAF1BSL5"/>
<dbReference type="GeneID" id="87810347"/>